<dbReference type="RefSeq" id="WP_145620216.1">
    <property type="nucleotide sequence ID" value="NZ_VITO01000029.1"/>
</dbReference>
<dbReference type="EMBL" id="VITO01000029">
    <property type="protein sequence ID" value="TWB15622.1"/>
    <property type="molecule type" value="Genomic_DNA"/>
</dbReference>
<keyword evidence="2" id="KW-1185">Reference proteome</keyword>
<sequence>MTRLEIQTRFYWEHAQLASRNPWFPLAVRGFDGLLSVAGAATTPRLRVAAAWHVGVAARGRGFPNALGLEQQAIAAACGEAA</sequence>
<evidence type="ECO:0000313" key="1">
    <source>
        <dbReference type="EMBL" id="TWB15622.1"/>
    </source>
</evidence>
<evidence type="ECO:0000313" key="2">
    <source>
        <dbReference type="Proteomes" id="UP000316545"/>
    </source>
</evidence>
<dbReference type="AlphaFoldDB" id="A0A560F1X2"/>
<comment type="caution">
    <text evidence="1">The sequence shown here is derived from an EMBL/GenBank/DDBJ whole genome shotgun (WGS) entry which is preliminary data.</text>
</comment>
<proteinExistence type="predicted"/>
<organism evidence="1 2">
    <name type="scientific">Nitrospirillum amazonense</name>
    <dbReference type="NCBI Taxonomy" id="28077"/>
    <lineage>
        <taxon>Bacteria</taxon>
        <taxon>Pseudomonadati</taxon>
        <taxon>Pseudomonadota</taxon>
        <taxon>Alphaproteobacteria</taxon>
        <taxon>Rhodospirillales</taxon>
        <taxon>Azospirillaceae</taxon>
        <taxon>Nitrospirillum</taxon>
    </lineage>
</organism>
<name>A0A560F1X2_9PROT</name>
<reference evidence="1 2" key="1">
    <citation type="submission" date="2019-06" db="EMBL/GenBank/DDBJ databases">
        <title>Genomic Encyclopedia of Type Strains, Phase IV (KMG-V): Genome sequencing to study the core and pangenomes of soil and plant-associated prokaryotes.</title>
        <authorList>
            <person name="Whitman W."/>
        </authorList>
    </citation>
    <scope>NUCLEOTIDE SEQUENCE [LARGE SCALE GENOMIC DNA]</scope>
    <source>
        <strain evidence="1 2">BR 11865</strain>
    </source>
</reference>
<protein>
    <submittedName>
        <fullName evidence="1">Uncharacterized protein</fullName>
    </submittedName>
</protein>
<accession>A0A560F1X2</accession>
<dbReference type="Proteomes" id="UP000316545">
    <property type="component" value="Unassembled WGS sequence"/>
</dbReference>
<gene>
    <name evidence="1" type="ORF">FBZ88_12975</name>
</gene>